<feature type="region of interest" description="Disordered" evidence="1">
    <location>
        <begin position="352"/>
        <end position="371"/>
    </location>
</feature>
<gene>
    <name evidence="2" type="ORF">EAH_00050040</name>
</gene>
<dbReference type="EMBL" id="HG673621">
    <property type="protein sequence ID" value="CDI84217.1"/>
    <property type="molecule type" value="Genomic_DNA"/>
</dbReference>
<evidence type="ECO:0000256" key="1">
    <source>
        <dbReference type="SAM" id="MobiDB-lite"/>
    </source>
</evidence>
<reference evidence="2" key="2">
    <citation type="submission" date="2013-10" db="EMBL/GenBank/DDBJ databases">
        <authorList>
            <person name="Aslett M."/>
        </authorList>
    </citation>
    <scope>NUCLEOTIDE SEQUENCE</scope>
    <source>
        <strain evidence="2">Houghton</strain>
    </source>
</reference>
<evidence type="ECO:0000313" key="2">
    <source>
        <dbReference type="EMBL" id="CDI84217.1"/>
    </source>
</evidence>
<dbReference type="AlphaFoldDB" id="U6GX97"/>
<feature type="region of interest" description="Disordered" evidence="1">
    <location>
        <begin position="109"/>
        <end position="130"/>
    </location>
</feature>
<name>U6GX97_EIMAC</name>
<accession>U6GX97</accession>
<dbReference type="GO" id="GO:0006506">
    <property type="term" value="P:GPI anchor biosynthetic process"/>
    <property type="evidence" value="ECO:0007669"/>
    <property type="project" value="UniProtKB-UniPathway"/>
</dbReference>
<proteinExistence type="predicted"/>
<dbReference type="VEuPathDB" id="ToxoDB:EAH_00050040"/>
<dbReference type="OMA" id="RCAWRVE"/>
<sequence>MSMLCRVSESNLSNLRTASWATFHVYQLVAARSGGEVFCVSLEETLFIILRKAVPPARFRIRITSWNLRSAEHDTVVFVLEEDDALGSTVSVGALAHRERWHQQLRSHLPQLGGKDGPGTAAPLGDLSSCPATSSSHGELLQWLTALHVVPLCPDAVPAARQVYRHLASLGEPHGAPSNTDATCIAIPVASVLEAAGREASSVSGSANALLAVNILPPPTQETASCASGPEALRASLTYTDAHAVEAGAVEGLSTLQLFVATQADEGAVPRLHIGAGSSMVLMIPKGSSSKTSKRSGSGSDQNDAALQHIAAEAATQALGRWLLSPLRGNAAISADLRLRLWVLGDVDREEDEDGDAYLDPQEKDGGSMRDGLREAERDDAQTVAGGFPTRTSGLPALSQLNWDVGGFLRMRLRGFLEAVSTLLDIQVTSQVVADSGLGEMEWDLQRRGLGVGGRAEEAFQEETLRRLLNLQEQWGSDPEYSPSASILNLTLYRPSSLAEEWPPGSALALPSWGFLTFGAPLKKLGADPQLVSEFSTQHLQEAAVVSGAWIAQLRALLGLQPTAELQQDGTAGVSCGLPSDSTVCGENCRAQRCAWRVEAADPTDHTAHTVSGQQGDTPNMAFSDAHFALVPSRAVLVAGIGPSERRAGVYLHPSSRGLTEWELGGLTAEAHFRMITEAAKNIYTLHTVLLSGTDLRIAKHVAQAMQGVLNQIQCSLQALRMQQCTTLPAAAKVFLLHSEADTCPTGDSDSAPLLAASDPTSRRASGCGDSRRRSSLRKVAVYRQLALLLARAAVKDSAALLTDGSLEPAPFFSLHFNLAATAESRLIWRSSASFGSQDCFMRRKLPWGARRIME</sequence>
<dbReference type="RefSeq" id="XP_013246759.1">
    <property type="nucleotide sequence ID" value="XM_013391305.1"/>
</dbReference>
<dbReference type="GO" id="GO:0016255">
    <property type="term" value="P:attachment of GPI anchor to protein"/>
    <property type="evidence" value="ECO:0007669"/>
    <property type="project" value="InterPro"/>
</dbReference>
<dbReference type="Proteomes" id="UP000018050">
    <property type="component" value="Unassembled WGS sequence"/>
</dbReference>
<dbReference type="GO" id="GO:0042765">
    <property type="term" value="C:GPI-anchor transamidase complex"/>
    <property type="evidence" value="ECO:0007669"/>
    <property type="project" value="InterPro"/>
</dbReference>
<keyword evidence="3" id="KW-1185">Reference proteome</keyword>
<dbReference type="Pfam" id="PF10510">
    <property type="entry name" value="PIG-S"/>
    <property type="match status" value="1"/>
</dbReference>
<dbReference type="UniPathway" id="UPA00196"/>
<evidence type="ECO:0000313" key="3">
    <source>
        <dbReference type="Proteomes" id="UP000018050"/>
    </source>
</evidence>
<reference evidence="2" key="1">
    <citation type="submission" date="2013-10" db="EMBL/GenBank/DDBJ databases">
        <title>Genomic analysis of the causative agents of coccidiosis in chickens.</title>
        <authorList>
            <person name="Reid A.J."/>
            <person name="Blake D."/>
            <person name="Billington K."/>
            <person name="Browne H."/>
            <person name="Dunn M."/>
            <person name="Hung S."/>
            <person name="Kawahara F."/>
            <person name="Miranda-Saavedra D."/>
            <person name="Mourier T."/>
            <person name="Nagra H."/>
            <person name="Otto T.D."/>
            <person name="Rawlings N."/>
            <person name="Sanchez A."/>
            <person name="Sanders M."/>
            <person name="Subramaniam C."/>
            <person name="Tay Y."/>
            <person name="Dear P."/>
            <person name="Doerig C."/>
            <person name="Gruber A."/>
            <person name="Parkinson J."/>
            <person name="Shirley M."/>
            <person name="Wan K.L."/>
            <person name="Berriman M."/>
            <person name="Tomley F."/>
            <person name="Pain A."/>
        </authorList>
    </citation>
    <scope>NUCLEOTIDE SEQUENCE</scope>
    <source>
        <strain evidence="2">Houghton</strain>
    </source>
</reference>
<feature type="compositionally biased region" description="Basic and acidic residues" evidence="1">
    <location>
        <begin position="361"/>
        <end position="371"/>
    </location>
</feature>
<organism evidence="2 3">
    <name type="scientific">Eimeria acervulina</name>
    <name type="common">Coccidian parasite</name>
    <dbReference type="NCBI Taxonomy" id="5801"/>
    <lineage>
        <taxon>Eukaryota</taxon>
        <taxon>Sar</taxon>
        <taxon>Alveolata</taxon>
        <taxon>Apicomplexa</taxon>
        <taxon>Conoidasida</taxon>
        <taxon>Coccidia</taxon>
        <taxon>Eucoccidiorida</taxon>
        <taxon>Eimeriorina</taxon>
        <taxon>Eimeriidae</taxon>
        <taxon>Eimeria</taxon>
    </lineage>
</organism>
<feature type="region of interest" description="Disordered" evidence="1">
    <location>
        <begin position="748"/>
        <end position="771"/>
    </location>
</feature>
<protein>
    <submittedName>
        <fullName evidence="2">Uncharacterized protein</fullName>
    </submittedName>
</protein>
<dbReference type="OrthoDB" id="347585at2759"/>
<dbReference type="InterPro" id="IPR019540">
    <property type="entry name" value="PtdIno-glycan_biosynth_class_S"/>
</dbReference>
<dbReference type="GeneID" id="25273074"/>